<protein>
    <submittedName>
        <fullName evidence="7">Vitamin K-dependent gamma-carboxylase</fullName>
    </submittedName>
</protein>
<dbReference type="STRING" id="89524.SAMN05444370_105149"/>
<dbReference type="Pfam" id="PF05090">
    <property type="entry name" value="HTTM"/>
    <property type="match status" value="1"/>
</dbReference>
<name>A0A1H4BDG8_9RHOB</name>
<feature type="transmembrane region" description="Helical" evidence="5">
    <location>
        <begin position="166"/>
        <end position="195"/>
    </location>
</feature>
<feature type="domain" description="HTTM-like" evidence="6">
    <location>
        <begin position="1"/>
        <end position="224"/>
    </location>
</feature>
<comment type="subcellular location">
    <subcellularLocation>
        <location evidence="1">Endomembrane system</location>
        <topology evidence="1">Multi-pass membrane protein</topology>
    </subcellularLocation>
</comment>
<keyword evidence="3 5" id="KW-1133">Transmembrane helix</keyword>
<dbReference type="InterPro" id="IPR011020">
    <property type="entry name" value="HTTM-like"/>
</dbReference>
<evidence type="ECO:0000313" key="8">
    <source>
        <dbReference type="Proteomes" id="UP000198703"/>
    </source>
</evidence>
<gene>
    <name evidence="7" type="ORF">SAMN05444370_105149</name>
</gene>
<evidence type="ECO:0000256" key="3">
    <source>
        <dbReference type="ARBA" id="ARBA00022989"/>
    </source>
</evidence>
<organism evidence="7 8">
    <name type="scientific">Rubrimonas cliftonensis</name>
    <dbReference type="NCBI Taxonomy" id="89524"/>
    <lineage>
        <taxon>Bacteria</taxon>
        <taxon>Pseudomonadati</taxon>
        <taxon>Pseudomonadota</taxon>
        <taxon>Alphaproteobacteria</taxon>
        <taxon>Rhodobacterales</taxon>
        <taxon>Paracoccaceae</taxon>
        <taxon>Rubrimonas</taxon>
    </lineage>
</organism>
<evidence type="ECO:0000256" key="4">
    <source>
        <dbReference type="ARBA" id="ARBA00023136"/>
    </source>
</evidence>
<dbReference type="InterPro" id="IPR053934">
    <property type="entry name" value="HTTM_dom"/>
</dbReference>
<feature type="transmembrane region" description="Helical" evidence="5">
    <location>
        <begin position="201"/>
        <end position="222"/>
    </location>
</feature>
<evidence type="ECO:0000256" key="2">
    <source>
        <dbReference type="ARBA" id="ARBA00022692"/>
    </source>
</evidence>
<feature type="transmembrane region" description="Helical" evidence="5">
    <location>
        <begin position="42"/>
        <end position="68"/>
    </location>
</feature>
<dbReference type="OrthoDB" id="5422338at2"/>
<accession>A0A1H4BDG8</accession>
<dbReference type="EMBL" id="FNQM01000005">
    <property type="protein sequence ID" value="SEA46181.1"/>
    <property type="molecule type" value="Genomic_DNA"/>
</dbReference>
<evidence type="ECO:0000313" key="7">
    <source>
        <dbReference type="EMBL" id="SEA46181.1"/>
    </source>
</evidence>
<evidence type="ECO:0000259" key="6">
    <source>
        <dbReference type="SMART" id="SM00752"/>
    </source>
</evidence>
<dbReference type="RefSeq" id="WP_093253095.1">
    <property type="nucleotide sequence ID" value="NZ_FNQM01000005.1"/>
</dbReference>
<proteinExistence type="predicted"/>
<evidence type="ECO:0000256" key="5">
    <source>
        <dbReference type="SAM" id="Phobius"/>
    </source>
</evidence>
<dbReference type="GO" id="GO:0012505">
    <property type="term" value="C:endomembrane system"/>
    <property type="evidence" value="ECO:0007669"/>
    <property type="project" value="UniProtKB-SubCell"/>
</dbReference>
<dbReference type="SMART" id="SM00752">
    <property type="entry name" value="HTTM"/>
    <property type="match status" value="1"/>
</dbReference>
<evidence type="ECO:0000256" key="1">
    <source>
        <dbReference type="ARBA" id="ARBA00004127"/>
    </source>
</evidence>
<sequence length="228" mass="24629">MSFDLALRLTEALLALALAQQALEHMASPLRGEAALFAPRLALAAALALGVAPGWVCAALLAHGLLVLRRFDGPYNGGSDRMTLLCLICLTGAHWAPEPAWRALSLAYLAGQLTLSYAISGWVKIVNPDWRTGRALRDVFLFSTYPVSGNLRGFAGRPALMRATGWAVMLFEILFPLSFLHPAALAASLVVAAAFHLANAALFGLNRFFWAWLAAYPSLLWLQARLMG</sequence>
<keyword evidence="4 5" id="KW-0472">Membrane</keyword>
<reference evidence="7 8" key="1">
    <citation type="submission" date="2016-10" db="EMBL/GenBank/DDBJ databases">
        <authorList>
            <person name="de Groot N.N."/>
        </authorList>
    </citation>
    <scope>NUCLEOTIDE SEQUENCE [LARGE SCALE GENOMIC DNA]</scope>
    <source>
        <strain evidence="7 8">DSM 15345</strain>
    </source>
</reference>
<keyword evidence="2 5" id="KW-0812">Transmembrane</keyword>
<dbReference type="Proteomes" id="UP000198703">
    <property type="component" value="Unassembled WGS sequence"/>
</dbReference>
<dbReference type="AlphaFoldDB" id="A0A1H4BDG8"/>
<keyword evidence="8" id="KW-1185">Reference proteome</keyword>